<reference evidence="1" key="2">
    <citation type="submission" date="2020-09" db="EMBL/GenBank/DDBJ databases">
        <authorList>
            <person name="Sun Q."/>
            <person name="Zhou Y."/>
        </authorList>
    </citation>
    <scope>NUCLEOTIDE SEQUENCE</scope>
    <source>
        <strain evidence="1">CGMCC 4.7679</strain>
    </source>
</reference>
<dbReference type="Proteomes" id="UP000658656">
    <property type="component" value="Unassembled WGS sequence"/>
</dbReference>
<dbReference type="EMBL" id="BNAV01000006">
    <property type="protein sequence ID" value="GHF66621.1"/>
    <property type="molecule type" value="Genomic_DNA"/>
</dbReference>
<accession>A0A8H9MBR2</accession>
<protein>
    <submittedName>
        <fullName evidence="1">Uncharacterized protein</fullName>
    </submittedName>
</protein>
<reference evidence="1" key="1">
    <citation type="journal article" date="2014" name="Int. J. Syst. Evol. Microbiol.">
        <title>Complete genome sequence of Corynebacterium casei LMG S-19264T (=DSM 44701T), isolated from a smear-ripened cheese.</title>
        <authorList>
            <consortium name="US DOE Joint Genome Institute (JGI-PGF)"/>
            <person name="Walter F."/>
            <person name="Albersmeier A."/>
            <person name="Kalinowski J."/>
            <person name="Ruckert C."/>
        </authorList>
    </citation>
    <scope>NUCLEOTIDE SEQUENCE</scope>
    <source>
        <strain evidence="1">CGMCC 4.7679</strain>
    </source>
</reference>
<organism evidence="1 2">
    <name type="scientific">Amycolatopsis bartoniae</name>
    <dbReference type="NCBI Taxonomy" id="941986"/>
    <lineage>
        <taxon>Bacteria</taxon>
        <taxon>Bacillati</taxon>
        <taxon>Actinomycetota</taxon>
        <taxon>Actinomycetes</taxon>
        <taxon>Pseudonocardiales</taxon>
        <taxon>Pseudonocardiaceae</taxon>
        <taxon>Amycolatopsis</taxon>
    </lineage>
</organism>
<dbReference type="AlphaFoldDB" id="A0A8H9MBR2"/>
<gene>
    <name evidence="1" type="ORF">GCM10017566_45540</name>
</gene>
<evidence type="ECO:0000313" key="2">
    <source>
        <dbReference type="Proteomes" id="UP000658656"/>
    </source>
</evidence>
<proteinExistence type="predicted"/>
<comment type="caution">
    <text evidence="1">The sequence shown here is derived from an EMBL/GenBank/DDBJ whole genome shotgun (WGS) entry which is preliminary data.</text>
</comment>
<name>A0A8H9MBR2_9PSEU</name>
<keyword evidence="2" id="KW-1185">Reference proteome</keyword>
<evidence type="ECO:0000313" key="1">
    <source>
        <dbReference type="EMBL" id="GHF66621.1"/>
    </source>
</evidence>
<sequence length="111" mass="11644">MTNAPTDAIVRNPGSARYAQPSASSRAVFPVSFFAMPNPTSTTIAGPVRNAVLLPAEVLDGFARCALNEVAVQDARPGQAQLLVGSARIRPTSVLGSGRGSRHRGHQLLRP</sequence>